<dbReference type="InterPro" id="IPR050313">
    <property type="entry name" value="Carb_Metab_HTH_regulators"/>
</dbReference>
<dbReference type="EMBL" id="BAAAPZ010000002">
    <property type="protein sequence ID" value="GAA2091389.1"/>
    <property type="molecule type" value="Genomic_DNA"/>
</dbReference>
<sequence length="249" mass="26531">MAAAESASSEDGRTRQRVLGFVLDQGPVSASSLAKTMDLTAAAVRRHLDALEADGLIEVRTLTGQKAGRGRPARQYTVTAEGHARISHTYDELALDLLTFLRETGGDALVGSFAQEHAGKLRESLRKRLDDFRPGEPAQGTVAERSRRLARALAQEGYAASTTPVAAGTPMEALQLCQGHCPIQHVAERFPEFCEAELEVISEYLGVDVRRLSTLAGGGHVCTTHIPTSALARPLLGGPASDHNQGGSR</sequence>
<feature type="domain" description="HTH marR-type" evidence="1">
    <location>
        <begin position="4"/>
        <end position="109"/>
    </location>
</feature>
<dbReference type="CDD" id="cd00090">
    <property type="entry name" value="HTH_ARSR"/>
    <property type="match status" value="1"/>
</dbReference>
<dbReference type="InterPro" id="IPR036390">
    <property type="entry name" value="WH_DNA-bd_sf"/>
</dbReference>
<dbReference type="Proteomes" id="UP001500984">
    <property type="component" value="Unassembled WGS sequence"/>
</dbReference>
<dbReference type="Gene3D" id="1.10.10.10">
    <property type="entry name" value="Winged helix-like DNA-binding domain superfamily/Winged helix DNA-binding domain"/>
    <property type="match status" value="1"/>
</dbReference>
<dbReference type="RefSeq" id="WP_291792191.1">
    <property type="nucleotide sequence ID" value="NZ_BAAAPZ010000002.1"/>
</dbReference>
<dbReference type="PANTHER" id="PTHR30363:SF28">
    <property type="entry name" value="TRANSCRIPTIONAL REGULATORY PROTEIN-RELATED"/>
    <property type="match status" value="1"/>
</dbReference>
<organism evidence="2 3">
    <name type="scientific">Brevibacterium salitolerans</name>
    <dbReference type="NCBI Taxonomy" id="1403566"/>
    <lineage>
        <taxon>Bacteria</taxon>
        <taxon>Bacillati</taxon>
        <taxon>Actinomycetota</taxon>
        <taxon>Actinomycetes</taxon>
        <taxon>Micrococcales</taxon>
        <taxon>Brevibacteriaceae</taxon>
        <taxon>Brevibacterium</taxon>
    </lineage>
</organism>
<evidence type="ECO:0000313" key="2">
    <source>
        <dbReference type="EMBL" id="GAA2091389.1"/>
    </source>
</evidence>
<dbReference type="SUPFAM" id="SSF46785">
    <property type="entry name" value="Winged helix' DNA-binding domain"/>
    <property type="match status" value="1"/>
</dbReference>
<comment type="caution">
    <text evidence="2">The sequence shown here is derived from an EMBL/GenBank/DDBJ whole genome shotgun (WGS) entry which is preliminary data.</text>
</comment>
<dbReference type="Pfam" id="PF12840">
    <property type="entry name" value="HTH_20"/>
    <property type="match status" value="1"/>
</dbReference>
<dbReference type="InterPro" id="IPR036388">
    <property type="entry name" value="WH-like_DNA-bd_sf"/>
</dbReference>
<proteinExistence type="predicted"/>
<dbReference type="InterPro" id="IPR000835">
    <property type="entry name" value="HTH_MarR-typ"/>
</dbReference>
<evidence type="ECO:0000313" key="3">
    <source>
        <dbReference type="Proteomes" id="UP001500984"/>
    </source>
</evidence>
<keyword evidence="3" id="KW-1185">Reference proteome</keyword>
<dbReference type="InterPro" id="IPR011991">
    <property type="entry name" value="ArsR-like_HTH"/>
</dbReference>
<name>A0ABN2WIL4_9MICO</name>
<evidence type="ECO:0000259" key="1">
    <source>
        <dbReference type="SMART" id="SM00347"/>
    </source>
</evidence>
<reference evidence="2 3" key="1">
    <citation type="journal article" date="2019" name="Int. J. Syst. Evol. Microbiol.">
        <title>The Global Catalogue of Microorganisms (GCM) 10K type strain sequencing project: providing services to taxonomists for standard genome sequencing and annotation.</title>
        <authorList>
            <consortium name="The Broad Institute Genomics Platform"/>
            <consortium name="The Broad Institute Genome Sequencing Center for Infectious Disease"/>
            <person name="Wu L."/>
            <person name="Ma J."/>
        </authorList>
    </citation>
    <scope>NUCLEOTIDE SEQUENCE [LARGE SCALE GENOMIC DNA]</scope>
    <source>
        <strain evidence="2 3">JCM 15900</strain>
    </source>
</reference>
<protein>
    <submittedName>
        <fullName evidence="2">Transcriptional regulator</fullName>
    </submittedName>
</protein>
<dbReference type="SMART" id="SM00347">
    <property type="entry name" value="HTH_MARR"/>
    <property type="match status" value="1"/>
</dbReference>
<gene>
    <name evidence="2" type="ORF">GCM10009823_08480</name>
</gene>
<dbReference type="PANTHER" id="PTHR30363">
    <property type="entry name" value="HTH-TYPE TRANSCRIPTIONAL REGULATOR SRLR-RELATED"/>
    <property type="match status" value="1"/>
</dbReference>
<accession>A0ABN2WIL4</accession>